<dbReference type="GO" id="GO:0045454">
    <property type="term" value="P:cell redox homeostasis"/>
    <property type="evidence" value="ECO:0007669"/>
    <property type="project" value="TreeGrafter"/>
</dbReference>
<keyword evidence="6" id="KW-1185">Reference proteome</keyword>
<evidence type="ECO:0000256" key="1">
    <source>
        <dbReference type="ARBA" id="ARBA00022729"/>
    </source>
</evidence>
<dbReference type="Pfam" id="PF10262">
    <property type="entry name" value="Rdx"/>
    <property type="match status" value="1"/>
</dbReference>
<dbReference type="InterPro" id="IPR019389">
    <property type="entry name" value="Selenoprotein_T"/>
</dbReference>
<gene>
    <name evidence="5" type="ORF">AMSG_07867</name>
</gene>
<dbReference type="OrthoDB" id="60822at2759"/>
<dbReference type="InterPro" id="IPR011893">
    <property type="entry name" value="Selenoprotein_Rdx-typ"/>
</dbReference>
<keyword evidence="3" id="KW-0812">Transmembrane</keyword>
<dbReference type="EMBL" id="GL349470">
    <property type="protein sequence ID" value="KNC51792.1"/>
    <property type="molecule type" value="Genomic_DNA"/>
</dbReference>
<sequence>MIMFSVPLFALVVVYANEICAWLDVPVPDALLYLASSKLMHIVVYYFVANMLVSQLTTTGAFELYVDGKLVFSKLTLGHAPAIDQAVDLVIRALGPAHRAQYHHQMHEEQLL</sequence>
<keyword evidence="3" id="KW-0472">Membrane</keyword>
<dbReference type="RefSeq" id="XP_013755663.1">
    <property type="nucleotide sequence ID" value="XM_013900209.1"/>
</dbReference>
<keyword evidence="3" id="KW-1133">Transmembrane helix</keyword>
<reference evidence="5 6" key="1">
    <citation type="submission" date="2010-05" db="EMBL/GenBank/DDBJ databases">
        <title>The Genome Sequence of Thecamonas trahens ATCC 50062.</title>
        <authorList>
            <consortium name="The Broad Institute Genome Sequencing Platform"/>
            <person name="Russ C."/>
            <person name="Cuomo C."/>
            <person name="Shea T."/>
            <person name="Young S.K."/>
            <person name="Zeng Q."/>
            <person name="Koehrsen M."/>
            <person name="Haas B."/>
            <person name="Borodovsky M."/>
            <person name="Guigo R."/>
            <person name="Alvarado L."/>
            <person name="Berlin A."/>
            <person name="Bochicchio J."/>
            <person name="Borenstein D."/>
            <person name="Chapman S."/>
            <person name="Chen Z."/>
            <person name="Freedman E."/>
            <person name="Gellesch M."/>
            <person name="Goldberg J."/>
            <person name="Griggs A."/>
            <person name="Gujja S."/>
            <person name="Heilman E."/>
            <person name="Heiman D."/>
            <person name="Hepburn T."/>
            <person name="Howarth C."/>
            <person name="Jen D."/>
            <person name="Larson L."/>
            <person name="Mehta T."/>
            <person name="Park D."/>
            <person name="Pearson M."/>
            <person name="Roberts A."/>
            <person name="Saif S."/>
            <person name="Shenoy N."/>
            <person name="Sisk P."/>
            <person name="Stolte C."/>
            <person name="Sykes S."/>
            <person name="Thomson T."/>
            <person name="Walk T."/>
            <person name="White J."/>
            <person name="Yandava C."/>
            <person name="Burger G."/>
            <person name="Gray M.W."/>
            <person name="Holland P.W.H."/>
            <person name="King N."/>
            <person name="Lang F.B.F."/>
            <person name="Roger A.J."/>
            <person name="Ruiz-Trillo I."/>
            <person name="Lander E."/>
            <person name="Nusbaum C."/>
        </authorList>
    </citation>
    <scope>NUCLEOTIDE SEQUENCE [LARGE SCALE GENOMIC DNA]</scope>
    <source>
        <strain evidence="5 6">ATCC 50062</strain>
    </source>
</reference>
<accession>A0A0L0DHK0</accession>
<name>A0A0L0DHK0_THETB</name>
<feature type="transmembrane region" description="Helical" evidence="3">
    <location>
        <begin position="32"/>
        <end position="53"/>
    </location>
</feature>
<feature type="chain" id="PRO_5005537527" evidence="4">
    <location>
        <begin position="17"/>
        <end position="112"/>
    </location>
</feature>
<dbReference type="GeneID" id="25566699"/>
<organism evidence="5 6">
    <name type="scientific">Thecamonas trahens ATCC 50062</name>
    <dbReference type="NCBI Taxonomy" id="461836"/>
    <lineage>
        <taxon>Eukaryota</taxon>
        <taxon>Apusozoa</taxon>
        <taxon>Apusomonadida</taxon>
        <taxon>Apusomonadidae</taxon>
        <taxon>Thecamonas</taxon>
    </lineage>
</organism>
<evidence type="ECO:0000313" key="6">
    <source>
        <dbReference type="Proteomes" id="UP000054408"/>
    </source>
</evidence>
<protein>
    <submittedName>
        <fullName evidence="5">Selenoprotein T</fullName>
    </submittedName>
</protein>
<dbReference type="GO" id="GO:0005789">
    <property type="term" value="C:endoplasmic reticulum membrane"/>
    <property type="evidence" value="ECO:0007669"/>
    <property type="project" value="TreeGrafter"/>
</dbReference>
<evidence type="ECO:0000313" key="5">
    <source>
        <dbReference type="EMBL" id="KNC51792.1"/>
    </source>
</evidence>
<dbReference type="Gene3D" id="3.40.30.10">
    <property type="entry name" value="Glutaredoxin"/>
    <property type="match status" value="1"/>
</dbReference>
<dbReference type="AlphaFoldDB" id="A0A0L0DHK0"/>
<feature type="signal peptide" evidence="4">
    <location>
        <begin position="1"/>
        <end position="16"/>
    </location>
</feature>
<evidence type="ECO:0000256" key="3">
    <source>
        <dbReference type="SAM" id="Phobius"/>
    </source>
</evidence>
<dbReference type="Proteomes" id="UP000054408">
    <property type="component" value="Unassembled WGS sequence"/>
</dbReference>
<evidence type="ECO:0000256" key="2">
    <source>
        <dbReference type="ARBA" id="ARBA00023284"/>
    </source>
</evidence>
<keyword evidence="1 4" id="KW-0732">Signal</keyword>
<dbReference type="GO" id="GO:0004791">
    <property type="term" value="F:thioredoxin-disulfide reductase (NADPH) activity"/>
    <property type="evidence" value="ECO:0007669"/>
    <property type="project" value="TreeGrafter"/>
</dbReference>
<keyword evidence="2" id="KW-0676">Redox-active center</keyword>
<dbReference type="PANTHER" id="PTHR13544">
    <property type="entry name" value="SELENOPROTEIN T"/>
    <property type="match status" value="1"/>
</dbReference>
<proteinExistence type="predicted"/>
<dbReference type="InterPro" id="IPR036249">
    <property type="entry name" value="Thioredoxin-like_sf"/>
</dbReference>
<dbReference type="PANTHER" id="PTHR13544:SF0">
    <property type="entry name" value="THIOREDOXIN REDUCTASE-LIKE SELENOPROTEIN T"/>
    <property type="match status" value="1"/>
</dbReference>
<evidence type="ECO:0000256" key="4">
    <source>
        <dbReference type="SAM" id="SignalP"/>
    </source>
</evidence>
<dbReference type="SUPFAM" id="SSF52833">
    <property type="entry name" value="Thioredoxin-like"/>
    <property type="match status" value="1"/>
</dbReference>